<dbReference type="GO" id="GO:0006508">
    <property type="term" value="P:proteolysis"/>
    <property type="evidence" value="ECO:0007669"/>
    <property type="project" value="InterPro"/>
</dbReference>
<evidence type="ECO:0000313" key="5">
    <source>
        <dbReference type="Proteomes" id="UP000230423"/>
    </source>
</evidence>
<dbReference type="Proteomes" id="UP000230423">
    <property type="component" value="Unassembled WGS sequence"/>
</dbReference>
<sequence length="138" mass="15371">MTFIDSGSINKLQPAVATFDLDYQQTIGSPFISFIDLSMINELYGCKRDLSPQPLEDFKVCNYWINSPPGTEIEIIFVSFSNNFGFDGCVAAGVEIKTNKDQRLTGYSSNPSTTINKDEKKITMHTVDTVEPEEIAQS</sequence>
<protein>
    <recommendedName>
        <fullName evidence="3">Peptidase M12A domain-containing protein</fullName>
    </recommendedName>
</protein>
<dbReference type="SUPFAM" id="SSF49854">
    <property type="entry name" value="Spermadhesin, CUB domain"/>
    <property type="match status" value="1"/>
</dbReference>
<evidence type="ECO:0000313" key="4">
    <source>
        <dbReference type="EMBL" id="PIO61584.1"/>
    </source>
</evidence>
<dbReference type="AlphaFoldDB" id="A0A2G9TUC5"/>
<dbReference type="InterPro" id="IPR035914">
    <property type="entry name" value="Sperma_CUB_dom_sf"/>
</dbReference>
<keyword evidence="1" id="KW-0245">EGF-like domain</keyword>
<evidence type="ECO:0000256" key="1">
    <source>
        <dbReference type="ARBA" id="ARBA00022536"/>
    </source>
</evidence>
<reference evidence="4 5" key="1">
    <citation type="submission" date="2015-09" db="EMBL/GenBank/DDBJ databases">
        <title>Draft genome of the parasitic nematode Teladorsagia circumcincta isolate WARC Sus (inbred).</title>
        <authorList>
            <person name="Mitreva M."/>
        </authorList>
    </citation>
    <scope>NUCLEOTIDE SEQUENCE [LARGE SCALE GENOMIC DNA]</scope>
    <source>
        <strain evidence="4 5">S</strain>
    </source>
</reference>
<comment type="caution">
    <text evidence="2">Lacks conserved residue(s) required for the propagation of feature annotation.</text>
</comment>
<feature type="domain" description="Peptidase M12A" evidence="3">
    <location>
        <begin position="1"/>
        <end position="47"/>
    </location>
</feature>
<dbReference type="EMBL" id="KZ353356">
    <property type="protein sequence ID" value="PIO61584.1"/>
    <property type="molecule type" value="Genomic_DNA"/>
</dbReference>
<dbReference type="InterPro" id="IPR001506">
    <property type="entry name" value="Peptidase_M12A"/>
</dbReference>
<gene>
    <name evidence="4" type="ORF">TELCIR_16889</name>
</gene>
<dbReference type="PROSITE" id="PS51864">
    <property type="entry name" value="ASTACIN"/>
    <property type="match status" value="1"/>
</dbReference>
<organism evidence="4 5">
    <name type="scientific">Teladorsagia circumcincta</name>
    <name type="common">Brown stomach worm</name>
    <name type="synonym">Ostertagia circumcincta</name>
    <dbReference type="NCBI Taxonomy" id="45464"/>
    <lineage>
        <taxon>Eukaryota</taxon>
        <taxon>Metazoa</taxon>
        <taxon>Ecdysozoa</taxon>
        <taxon>Nematoda</taxon>
        <taxon>Chromadorea</taxon>
        <taxon>Rhabditida</taxon>
        <taxon>Rhabditina</taxon>
        <taxon>Rhabditomorpha</taxon>
        <taxon>Strongyloidea</taxon>
        <taxon>Trichostrongylidae</taxon>
        <taxon>Teladorsagia</taxon>
    </lineage>
</organism>
<keyword evidence="5" id="KW-1185">Reference proteome</keyword>
<evidence type="ECO:0000259" key="3">
    <source>
        <dbReference type="PROSITE" id="PS51864"/>
    </source>
</evidence>
<proteinExistence type="predicted"/>
<name>A0A2G9TUC5_TELCI</name>
<evidence type="ECO:0000256" key="2">
    <source>
        <dbReference type="PROSITE-ProRule" id="PRU01211"/>
    </source>
</evidence>
<accession>A0A2G9TUC5</accession>
<dbReference type="GO" id="GO:0004222">
    <property type="term" value="F:metalloendopeptidase activity"/>
    <property type="evidence" value="ECO:0007669"/>
    <property type="project" value="InterPro"/>
</dbReference>